<sequence>MSAAAMDAAPPAGGLAGIDPLFTTDWLTLREPLDRAARPVALVQRLAERMPRGRGLSVVDMGCGTGSNLRALAPHLPVPQTWRCIDRDPLLLRELPNRIRPWAEADGLAMRWEDGDETILAVEGPDHYRYRIELELRDLSAGADDLPLDGVDLVTCAALMDLVSAGWLTRMARAVVEAGAPFYAALTYNGMVDFTPVDPLDEEVIALVNLHQRGDKGFGAALGPDAPQIMADAFHALGWQVATEPSDWDAGPETVRFQRLLIDDYARAAAEIAPSDRHDAIAAWCDRRLKAVERGHGRLQVGHVDLLAHP</sequence>
<reference evidence="2" key="1">
    <citation type="submission" date="2017-09" db="EMBL/GenBank/DDBJ databases">
        <authorList>
            <person name="Varghese N."/>
            <person name="Submissions S."/>
        </authorList>
    </citation>
    <scope>NUCLEOTIDE SEQUENCE [LARGE SCALE GENOMIC DNA]</scope>
    <source>
        <strain evidence="2">USBA 140</strain>
    </source>
</reference>
<evidence type="ECO:0008006" key="3">
    <source>
        <dbReference type="Google" id="ProtNLM"/>
    </source>
</evidence>
<gene>
    <name evidence="1" type="ORF">SAMN05421508_101166</name>
</gene>
<proteinExistence type="predicted"/>
<dbReference type="Gene3D" id="3.40.50.150">
    <property type="entry name" value="Vaccinia Virus protein VP39"/>
    <property type="match status" value="1"/>
</dbReference>
<dbReference type="EMBL" id="OCNJ01000001">
    <property type="protein sequence ID" value="SOD89262.1"/>
    <property type="molecule type" value="Genomic_DNA"/>
</dbReference>
<evidence type="ECO:0000313" key="1">
    <source>
        <dbReference type="EMBL" id="SOD89262.1"/>
    </source>
</evidence>
<evidence type="ECO:0000313" key="2">
    <source>
        <dbReference type="Proteomes" id="UP000219621"/>
    </source>
</evidence>
<dbReference type="Proteomes" id="UP000219621">
    <property type="component" value="Unassembled WGS sequence"/>
</dbReference>
<keyword evidence="2" id="KW-1185">Reference proteome</keyword>
<name>A0A286G1D3_9PROT</name>
<dbReference type="OrthoDB" id="7273451at2"/>
<dbReference type="SUPFAM" id="SSF53335">
    <property type="entry name" value="S-adenosyl-L-methionine-dependent methyltransferases"/>
    <property type="match status" value="1"/>
</dbReference>
<dbReference type="InterPro" id="IPR029063">
    <property type="entry name" value="SAM-dependent_MTases_sf"/>
</dbReference>
<protein>
    <recommendedName>
        <fullName evidence="3">Methyltransferase domain-containing protein</fullName>
    </recommendedName>
</protein>
<organism evidence="1 2">
    <name type="scientific">Caenispirillum bisanense</name>
    <dbReference type="NCBI Taxonomy" id="414052"/>
    <lineage>
        <taxon>Bacteria</taxon>
        <taxon>Pseudomonadati</taxon>
        <taxon>Pseudomonadota</taxon>
        <taxon>Alphaproteobacteria</taxon>
        <taxon>Rhodospirillales</taxon>
        <taxon>Novispirillaceae</taxon>
        <taxon>Caenispirillum</taxon>
    </lineage>
</organism>
<dbReference type="RefSeq" id="WP_097277084.1">
    <property type="nucleotide sequence ID" value="NZ_OCNJ01000001.1"/>
</dbReference>
<accession>A0A286G1D3</accession>
<dbReference type="AlphaFoldDB" id="A0A286G1D3"/>